<evidence type="ECO:0000256" key="3">
    <source>
        <dbReference type="ARBA" id="ARBA00022692"/>
    </source>
</evidence>
<keyword evidence="4" id="KW-0472">Membrane</keyword>
<gene>
    <name evidence="6" type="ORF">CRM82_09155</name>
</gene>
<evidence type="ECO:0000256" key="1">
    <source>
        <dbReference type="ARBA" id="ARBA00004442"/>
    </source>
</evidence>
<dbReference type="Proteomes" id="UP000220246">
    <property type="component" value="Unassembled WGS sequence"/>
</dbReference>
<dbReference type="Gene3D" id="1.20.1600.10">
    <property type="entry name" value="Outer membrane efflux proteins (OEP)"/>
    <property type="match status" value="1"/>
</dbReference>
<name>A0A2A7UU01_COMTR</name>
<dbReference type="PANTHER" id="PTHR30026:SF20">
    <property type="entry name" value="OUTER MEMBRANE PROTEIN TOLC"/>
    <property type="match status" value="1"/>
</dbReference>
<dbReference type="GO" id="GO:1990281">
    <property type="term" value="C:efflux pump complex"/>
    <property type="evidence" value="ECO:0007669"/>
    <property type="project" value="TreeGrafter"/>
</dbReference>
<evidence type="ECO:0000313" key="7">
    <source>
        <dbReference type="Proteomes" id="UP000220246"/>
    </source>
</evidence>
<accession>A0A2A7UU01</accession>
<dbReference type="GO" id="GO:0015562">
    <property type="term" value="F:efflux transmembrane transporter activity"/>
    <property type="evidence" value="ECO:0007669"/>
    <property type="project" value="InterPro"/>
</dbReference>
<evidence type="ECO:0000256" key="4">
    <source>
        <dbReference type="ARBA" id="ARBA00023136"/>
    </source>
</evidence>
<evidence type="ECO:0000256" key="5">
    <source>
        <dbReference type="ARBA" id="ARBA00023237"/>
    </source>
</evidence>
<dbReference type="GeneID" id="80800771"/>
<dbReference type="GO" id="GO:0015288">
    <property type="term" value="F:porin activity"/>
    <property type="evidence" value="ECO:0007669"/>
    <property type="project" value="TreeGrafter"/>
</dbReference>
<protein>
    <submittedName>
        <fullName evidence="6">TolC family protein</fullName>
    </submittedName>
</protein>
<organism evidence="6 7">
    <name type="scientific">Comamonas terrigena</name>
    <dbReference type="NCBI Taxonomy" id="32013"/>
    <lineage>
        <taxon>Bacteria</taxon>
        <taxon>Pseudomonadati</taxon>
        <taxon>Pseudomonadota</taxon>
        <taxon>Betaproteobacteria</taxon>
        <taxon>Burkholderiales</taxon>
        <taxon>Comamonadaceae</taxon>
        <taxon>Comamonas</taxon>
    </lineage>
</organism>
<dbReference type="STRING" id="1219032.GCA_001515545_02768"/>
<dbReference type="SUPFAM" id="SSF56954">
    <property type="entry name" value="Outer membrane efflux proteins (OEP)"/>
    <property type="match status" value="1"/>
</dbReference>
<keyword evidence="7" id="KW-1185">Reference proteome</keyword>
<dbReference type="AlphaFoldDB" id="A0A2A7UU01"/>
<reference evidence="7" key="1">
    <citation type="submission" date="2017-09" db="EMBL/GenBank/DDBJ databases">
        <title>FDA dAtabase for Regulatory Grade micrObial Sequences (FDA-ARGOS): Supporting development and validation of Infectious Disease Dx tests.</title>
        <authorList>
            <person name="Minogue T."/>
            <person name="Wolcott M."/>
            <person name="Wasieloski L."/>
            <person name="Aguilar W."/>
            <person name="Moore D."/>
            <person name="Tallon L."/>
            <person name="Sadzewicz L."/>
            <person name="Ott S."/>
            <person name="Zhao X."/>
            <person name="Nagaraj S."/>
            <person name="Vavikolanu K."/>
            <person name="Aluvathingal J."/>
            <person name="Nadendla S."/>
            <person name="Sichtig H."/>
        </authorList>
    </citation>
    <scope>NUCLEOTIDE SEQUENCE [LARGE SCALE GENOMIC DNA]</scope>
    <source>
        <strain evidence="7">FDAARGOS_394</strain>
    </source>
</reference>
<dbReference type="PANTHER" id="PTHR30026">
    <property type="entry name" value="OUTER MEMBRANE PROTEIN TOLC"/>
    <property type="match status" value="1"/>
</dbReference>
<dbReference type="OrthoDB" id="9764652at2"/>
<dbReference type="InterPro" id="IPR051906">
    <property type="entry name" value="TolC-like"/>
</dbReference>
<dbReference type="EMBL" id="PDEA01000001">
    <property type="protein sequence ID" value="PEH88747.1"/>
    <property type="molecule type" value="Genomic_DNA"/>
</dbReference>
<comment type="subcellular location">
    <subcellularLocation>
        <location evidence="1">Cell outer membrane</location>
    </subcellularLocation>
</comment>
<sequence length="511" mass="56597">MQDHSVSLSWLPLARRAALVLGTGAVLTGCASFNAQPLTDDELRSQVQADRQQLTQDVAPLPAIVTLEEAIARAIKYNAVQRLRAMEEAVAQGTYQVSKFDMLPKLVASAGYRYRDEELITRSQDSVTGRPSLANPYISTDREATLYSLGFSWSLLDFGQSYYAARQNADRALIAEERRRKALHNLVQEVRTAYWRVAAHQALQAPLRTASQAADLALTDVRKVEAEKLRSPVEPLRYQRQLLENLRLLEVIEQELSPARLELAALMGMAPGQAATAWRVAEPAQGTSSTWLQRPVEDMEALALVRNPDLRESQYGARIAREETKRVMLRMFPGLSFNYAANHSTDSFLINDSWREAGLQISFNLLGLLSVPAQKRLADAGVALADQKRMATQMAVLSQLHIARLQFANAAHQYERADAIAAVDQRLAEHVDNLVKVDKQTRQDSVAQQTASILSTLRRYQALAALQSAGSRLQATLGLEPVIEGSDKLPLPELTSAVGQALQRWEAGQLQ</sequence>
<keyword evidence="2" id="KW-1134">Transmembrane beta strand</keyword>
<evidence type="ECO:0000256" key="2">
    <source>
        <dbReference type="ARBA" id="ARBA00022452"/>
    </source>
</evidence>
<dbReference type="RefSeq" id="WP_066539039.1">
    <property type="nucleotide sequence ID" value="NZ_PDEA01000001.1"/>
</dbReference>
<dbReference type="GO" id="GO:0009279">
    <property type="term" value="C:cell outer membrane"/>
    <property type="evidence" value="ECO:0007669"/>
    <property type="project" value="UniProtKB-SubCell"/>
</dbReference>
<keyword evidence="3" id="KW-0812">Transmembrane</keyword>
<evidence type="ECO:0000313" key="6">
    <source>
        <dbReference type="EMBL" id="PEH88747.1"/>
    </source>
</evidence>
<proteinExistence type="predicted"/>
<keyword evidence="5" id="KW-0998">Cell outer membrane</keyword>
<comment type="caution">
    <text evidence="6">The sequence shown here is derived from an EMBL/GenBank/DDBJ whole genome shotgun (WGS) entry which is preliminary data.</text>
</comment>